<dbReference type="EMBL" id="HBJA01004819">
    <property type="protein sequence ID" value="CAE0790472.1"/>
    <property type="molecule type" value="Transcribed_RNA"/>
</dbReference>
<organism evidence="2">
    <name type="scientific">Eutreptiella gymnastica</name>
    <dbReference type="NCBI Taxonomy" id="73025"/>
    <lineage>
        <taxon>Eukaryota</taxon>
        <taxon>Discoba</taxon>
        <taxon>Euglenozoa</taxon>
        <taxon>Euglenida</taxon>
        <taxon>Spirocuta</taxon>
        <taxon>Euglenophyceae</taxon>
        <taxon>Eutreptiales</taxon>
        <taxon>Eutreptiaceae</taxon>
        <taxon>Eutreptiella</taxon>
    </lineage>
</organism>
<evidence type="ECO:0000313" key="2">
    <source>
        <dbReference type="EMBL" id="CAE0790472.1"/>
    </source>
</evidence>
<protein>
    <submittedName>
        <fullName evidence="2">Uncharacterized protein</fullName>
    </submittedName>
</protein>
<proteinExistence type="predicted"/>
<reference evidence="2" key="1">
    <citation type="submission" date="2021-01" db="EMBL/GenBank/DDBJ databases">
        <authorList>
            <person name="Corre E."/>
            <person name="Pelletier E."/>
            <person name="Niang G."/>
            <person name="Scheremetjew M."/>
            <person name="Finn R."/>
            <person name="Kale V."/>
            <person name="Holt S."/>
            <person name="Cochrane G."/>
            <person name="Meng A."/>
            <person name="Brown T."/>
            <person name="Cohen L."/>
        </authorList>
    </citation>
    <scope>NUCLEOTIDE SEQUENCE</scope>
    <source>
        <strain evidence="2">CCMP1594</strain>
    </source>
</reference>
<name>A0A7S4C9L8_9EUGL</name>
<feature type="region of interest" description="Disordered" evidence="1">
    <location>
        <begin position="63"/>
        <end position="82"/>
    </location>
</feature>
<gene>
    <name evidence="2" type="ORF">EGYM00163_LOCUS1586</name>
</gene>
<accession>A0A7S4C9L8</accession>
<dbReference type="AlphaFoldDB" id="A0A7S4C9L8"/>
<sequence>MSYICCPSQLHTQCPQLCHSVTNRGSLSSASITLVFPKQPPYLNNIRHRFRHLPSLRVDWTQENGRETVGEEGPSNGTGSESVADLRIAVHHHLALGMVGHWK</sequence>
<evidence type="ECO:0000256" key="1">
    <source>
        <dbReference type="SAM" id="MobiDB-lite"/>
    </source>
</evidence>